<dbReference type="OrthoDB" id="4055336at2759"/>
<dbReference type="Proteomes" id="UP000510647">
    <property type="component" value="Chromosome 1"/>
</dbReference>
<dbReference type="InterPro" id="IPR021646">
    <property type="entry name" value="Sir1_ORC-binding"/>
</dbReference>
<evidence type="ECO:0000313" key="3">
    <source>
        <dbReference type="Proteomes" id="UP000510647"/>
    </source>
</evidence>
<gene>
    <name evidence="2" type="ORF">HG537_0A00180</name>
</gene>
<dbReference type="EMBL" id="CP059267">
    <property type="protein sequence ID" value="QLQ77771.1"/>
    <property type="molecule type" value="Genomic_DNA"/>
</dbReference>
<evidence type="ECO:0000313" key="2">
    <source>
        <dbReference type="EMBL" id="QLQ77771.1"/>
    </source>
</evidence>
<protein>
    <recommendedName>
        <fullName evidence="1">Sir1 ORC-binding domain-containing protein</fullName>
    </recommendedName>
</protein>
<proteinExistence type="predicted"/>
<organism evidence="2 3">
    <name type="scientific">Torulaspora globosa</name>
    <dbReference type="NCBI Taxonomy" id="48254"/>
    <lineage>
        <taxon>Eukaryota</taxon>
        <taxon>Fungi</taxon>
        <taxon>Dikarya</taxon>
        <taxon>Ascomycota</taxon>
        <taxon>Saccharomycotina</taxon>
        <taxon>Saccharomycetes</taxon>
        <taxon>Saccharomycetales</taxon>
        <taxon>Saccharomycetaceae</taxon>
        <taxon>Torulaspora</taxon>
    </lineage>
</organism>
<sequence>MISKCKYPAITMPEGHFAIIDGFLVSFGSPMDGQLAIGQTVSAETKEKVRRLVSLYKPDMLLKMERMRSNFYITGHSLLFELSKNKVFVNFVRTKGHHFCRKTDAKNATHVALKIKLERIRSSRGRRPLRYVVYEVPLKKQSPVFAEIIKQQSRDLARIGSPKMKDNFGPNVTENDTVKSEIKLLSEKELLEYVKSPVSPRILEQVPGSTQETRKQTSDRFRNILLKFCELQSMHKLEKMKKVLLEFPNRSDEIRELYKDGAIQIVKNLTLASERVFPALLDRISDGGTGSEKISDRFVIVDRLLIDLESRMVINPEGANFLKTATVEEKERLAKHRLMSWAALESAKEPIIIRTQPLVDVIDHTLQEFRAGAKNPSKKISSARLPNTVTQRQIMLHFENLGTKCVIMESLGEQAESTLEGKFLELSRLPPGTDGSISFIDLKERFKRFCSYEEQLALYVKTARSLVRKSLM</sequence>
<feature type="domain" description="Sir1 ORC-binding" evidence="1">
    <location>
        <begin position="293"/>
        <end position="405"/>
    </location>
</feature>
<evidence type="ECO:0000259" key="1">
    <source>
        <dbReference type="Pfam" id="PF11603"/>
    </source>
</evidence>
<name>A0A7H9HKN9_9SACH</name>
<dbReference type="Pfam" id="PF11603">
    <property type="entry name" value="Sir1"/>
    <property type="match status" value="1"/>
</dbReference>
<dbReference type="InterPro" id="IPR037240">
    <property type="entry name" value="ORC1-binding_dom"/>
</dbReference>
<dbReference type="AlphaFoldDB" id="A0A7H9HKN9"/>
<reference evidence="2 3" key="1">
    <citation type="submission" date="2020-06" db="EMBL/GenBank/DDBJ databases">
        <title>The yeast mating-type switching endonuclease HO is a domesticated member of an unorthodox homing genetic element family.</title>
        <authorList>
            <person name="Coughlan A.Y."/>
            <person name="Lombardi L."/>
            <person name="Braun-Galleani S."/>
            <person name="Martos A.R."/>
            <person name="Galeote V."/>
            <person name="Bigey F."/>
            <person name="Dequin S."/>
            <person name="Byrne K.P."/>
            <person name="Wolfe K.H."/>
        </authorList>
    </citation>
    <scope>NUCLEOTIDE SEQUENCE [LARGE SCALE GENOMIC DNA]</scope>
    <source>
        <strain evidence="2 3">CBS2947</strain>
    </source>
</reference>
<keyword evidence="3" id="KW-1185">Reference proteome</keyword>
<dbReference type="SUPFAM" id="SSF144005">
    <property type="entry name" value="ORC1-binding domain"/>
    <property type="match status" value="1"/>
</dbReference>
<accession>A0A7H9HKN9</accession>